<proteinExistence type="predicted"/>
<dbReference type="RefSeq" id="WP_072737481.1">
    <property type="nucleotide sequence ID" value="NZ_CP048813.1"/>
</dbReference>
<accession>A0A1G8HU26</accession>
<evidence type="ECO:0000313" key="1">
    <source>
        <dbReference type="EMBL" id="SDI10177.1"/>
    </source>
</evidence>
<dbReference type="EMBL" id="FNDN01000005">
    <property type="protein sequence ID" value="SDI10177.1"/>
    <property type="molecule type" value="Genomic_DNA"/>
</dbReference>
<evidence type="ECO:0008006" key="3">
    <source>
        <dbReference type="Google" id="ProtNLM"/>
    </source>
</evidence>
<evidence type="ECO:0000313" key="2">
    <source>
        <dbReference type="Proteomes" id="UP000183263"/>
    </source>
</evidence>
<dbReference type="PANTHER" id="PTHR42305:SF1">
    <property type="entry name" value="MEMBRANE PROTEIN RV1733C-RELATED"/>
    <property type="match status" value="1"/>
</dbReference>
<dbReference type="Proteomes" id="UP000183263">
    <property type="component" value="Unassembled WGS sequence"/>
</dbReference>
<sequence length="186" mass="19642">MSSRRGNTLKRGSDRLESALKATLALVSVALIPLSIWVGFAVGAAQSALADEQAERSTAVTATTTGASERHSTTPAEYVTAGSFDTAPATWTWNGTVHRDDLAVAPDTAAGTSVEIWVDRDGAATAPPLSSGAVTTAAVVSGMFTWFAATSLMVCAFLVARASIDRHRDRQWERELRLFLGEASRS</sequence>
<dbReference type="InterPro" id="IPR039708">
    <property type="entry name" value="MT1774/Rv1733c-like"/>
</dbReference>
<name>A0A1G8HU26_9NOCA</name>
<gene>
    <name evidence="1" type="ORF">SAMN05444695_10568</name>
</gene>
<dbReference type="PANTHER" id="PTHR42305">
    <property type="entry name" value="MEMBRANE PROTEIN RV1733C-RELATED"/>
    <property type="match status" value="1"/>
</dbReference>
<protein>
    <recommendedName>
        <fullName evidence="3">Transmembrane protein</fullName>
    </recommendedName>
</protein>
<dbReference type="OrthoDB" id="4542680at2"/>
<keyword evidence="2" id="KW-1185">Reference proteome</keyword>
<organism evidence="1 2">
    <name type="scientific">Rhodococcus triatomae</name>
    <dbReference type="NCBI Taxonomy" id="300028"/>
    <lineage>
        <taxon>Bacteria</taxon>
        <taxon>Bacillati</taxon>
        <taxon>Actinomycetota</taxon>
        <taxon>Actinomycetes</taxon>
        <taxon>Mycobacteriales</taxon>
        <taxon>Nocardiaceae</taxon>
        <taxon>Rhodococcus</taxon>
    </lineage>
</organism>
<dbReference type="AlphaFoldDB" id="A0A1G8HU26"/>
<reference evidence="1 2" key="1">
    <citation type="submission" date="2016-10" db="EMBL/GenBank/DDBJ databases">
        <authorList>
            <person name="de Groot N.N."/>
        </authorList>
    </citation>
    <scope>NUCLEOTIDE SEQUENCE [LARGE SCALE GENOMIC DNA]</scope>
    <source>
        <strain evidence="1 2">DSM 44892</strain>
    </source>
</reference>